<reference evidence="2 3" key="1">
    <citation type="journal article" date="2014" name="Nature">
        <title>An environmental bacterial taxon with a large and distinct metabolic repertoire.</title>
        <authorList>
            <person name="Wilson M.C."/>
            <person name="Mori T."/>
            <person name="Ruckert C."/>
            <person name="Uria A.R."/>
            <person name="Helf M.J."/>
            <person name="Takada K."/>
            <person name="Gernert C."/>
            <person name="Steffens U.A."/>
            <person name="Heycke N."/>
            <person name="Schmitt S."/>
            <person name="Rinke C."/>
            <person name="Helfrich E.J."/>
            <person name="Brachmann A.O."/>
            <person name="Gurgui C."/>
            <person name="Wakimoto T."/>
            <person name="Kracht M."/>
            <person name="Crusemann M."/>
            <person name="Hentschel U."/>
            <person name="Abe I."/>
            <person name="Matsunaga S."/>
            <person name="Kalinowski J."/>
            <person name="Takeyama H."/>
            <person name="Piel J."/>
        </authorList>
    </citation>
    <scope>NUCLEOTIDE SEQUENCE [LARGE SCALE GENOMIC DNA]</scope>
    <source>
        <strain evidence="3">TSY2</strain>
    </source>
</reference>
<evidence type="ECO:0000313" key="2">
    <source>
        <dbReference type="EMBL" id="ETW99344.1"/>
    </source>
</evidence>
<dbReference type="AlphaFoldDB" id="W4LN92"/>
<organism evidence="2 3">
    <name type="scientific">Candidatus Entotheonella gemina</name>
    <dbReference type="NCBI Taxonomy" id="1429439"/>
    <lineage>
        <taxon>Bacteria</taxon>
        <taxon>Pseudomonadati</taxon>
        <taxon>Nitrospinota/Tectimicrobiota group</taxon>
        <taxon>Candidatus Tectimicrobiota</taxon>
        <taxon>Candidatus Entotheonellia</taxon>
        <taxon>Candidatus Entotheonellales</taxon>
        <taxon>Candidatus Entotheonellaceae</taxon>
        <taxon>Candidatus Entotheonella</taxon>
    </lineage>
</organism>
<keyword evidence="3" id="KW-1185">Reference proteome</keyword>
<name>W4LN92_9BACT</name>
<dbReference type="SUPFAM" id="SSF57997">
    <property type="entry name" value="Tropomyosin"/>
    <property type="match status" value="1"/>
</dbReference>
<dbReference type="Gene3D" id="1.10.287.1490">
    <property type="match status" value="1"/>
</dbReference>
<comment type="caution">
    <text evidence="2">The sequence shown here is derived from an EMBL/GenBank/DDBJ whole genome shotgun (WGS) entry which is preliminary data.</text>
</comment>
<accession>W4LN92</accession>
<protein>
    <submittedName>
        <fullName evidence="2">Uncharacterized protein</fullName>
    </submittedName>
</protein>
<evidence type="ECO:0000256" key="1">
    <source>
        <dbReference type="SAM" id="MobiDB-lite"/>
    </source>
</evidence>
<dbReference type="HOGENOM" id="CLU_851758_0_0_7"/>
<dbReference type="EMBL" id="AZHX01001849">
    <property type="protein sequence ID" value="ETW99344.1"/>
    <property type="molecule type" value="Genomic_DNA"/>
</dbReference>
<dbReference type="Proteomes" id="UP000019140">
    <property type="component" value="Unassembled WGS sequence"/>
</dbReference>
<sequence>MANNSNNALNRLTQATAAPIALGVSSSLLPCYLTWWLFSGSGCGSSSTRSGSTNGHRRANSSQGDIAALQRALEQARKELQDRSSDSTDWETRYHESQAELQEAQAKCETELDNLQEQLKDQEAALAEAKSQQEVAADQAEKALAGLAAEEVKLEDLENKFQTLEAALADSAQQSADCDEALKTAQADLEQARASNDELRSELESRTATADISMQSMLYHGKHTHNNTTYANNSPLTMMFNLGVLEGEGKKFEGPDAMVCISWDQNAAGVQDVSGYRTAEVSRDGEKMTVTTSYYWFDGVLQGKVYEGQYYNPNNVKTGDFSVETQ</sequence>
<dbReference type="PANTHER" id="PTHR43941:SF12">
    <property type="entry name" value="CRESTIN"/>
    <property type="match status" value="1"/>
</dbReference>
<dbReference type="PANTHER" id="PTHR43941">
    <property type="entry name" value="STRUCTURAL MAINTENANCE OF CHROMOSOMES PROTEIN 2"/>
    <property type="match status" value="1"/>
</dbReference>
<proteinExistence type="predicted"/>
<feature type="region of interest" description="Disordered" evidence="1">
    <location>
        <begin position="76"/>
        <end position="98"/>
    </location>
</feature>
<gene>
    <name evidence="2" type="ORF">ETSY2_41070</name>
</gene>
<evidence type="ECO:0000313" key="3">
    <source>
        <dbReference type="Proteomes" id="UP000019140"/>
    </source>
</evidence>